<dbReference type="Proteomes" id="UP000244384">
    <property type="component" value="Chromosome"/>
</dbReference>
<dbReference type="PANTHER" id="PTHR33392:SF6">
    <property type="entry name" value="POLYISOPRENYL-TEICHOIC ACID--PEPTIDOGLYCAN TEICHOIC ACID TRANSFERASE TAGU"/>
    <property type="match status" value="1"/>
</dbReference>
<name>A0A2S0WIH8_9ACTN</name>
<dbReference type="NCBIfam" id="TIGR00350">
    <property type="entry name" value="lytR_cpsA_psr"/>
    <property type="match status" value="1"/>
</dbReference>
<feature type="region of interest" description="Disordered" evidence="2">
    <location>
        <begin position="452"/>
        <end position="473"/>
    </location>
</feature>
<protein>
    <submittedName>
        <fullName evidence="4">Uncharacterized protein</fullName>
    </submittedName>
</protein>
<keyword evidence="3" id="KW-0812">Transmembrane</keyword>
<gene>
    <name evidence="4" type="ORF">C3E78_02300</name>
</gene>
<feature type="transmembrane region" description="Helical" evidence="3">
    <location>
        <begin position="31"/>
        <end position="55"/>
    </location>
</feature>
<reference evidence="5" key="1">
    <citation type="submission" date="2018-01" db="EMBL/GenBank/DDBJ databases">
        <authorList>
            <person name="Li J."/>
        </authorList>
    </citation>
    <scope>NUCLEOTIDE SEQUENCE [LARGE SCALE GENOMIC DNA]</scope>
    <source>
        <strain evidence="5">592</strain>
    </source>
</reference>
<keyword evidence="3" id="KW-1133">Transmembrane helix</keyword>
<organism evidence="4 5">
    <name type="scientific">Aeromicrobium chenweiae</name>
    <dbReference type="NCBI Taxonomy" id="2079793"/>
    <lineage>
        <taxon>Bacteria</taxon>
        <taxon>Bacillati</taxon>
        <taxon>Actinomycetota</taxon>
        <taxon>Actinomycetes</taxon>
        <taxon>Propionibacteriales</taxon>
        <taxon>Nocardioidaceae</taxon>
        <taxon>Aeromicrobium</taxon>
    </lineage>
</organism>
<dbReference type="Pfam" id="PF13399">
    <property type="entry name" value="LytR_C"/>
    <property type="match status" value="1"/>
</dbReference>
<accession>A0A5F2ERH7</accession>
<evidence type="ECO:0000256" key="3">
    <source>
        <dbReference type="SAM" id="Phobius"/>
    </source>
</evidence>
<dbReference type="KEGG" id="aez:C3E78_02300"/>
<feature type="compositionally biased region" description="Pro residues" evidence="2">
    <location>
        <begin position="7"/>
        <end position="17"/>
    </location>
</feature>
<evidence type="ECO:0000313" key="4">
    <source>
        <dbReference type="EMBL" id="AWB91146.1"/>
    </source>
</evidence>
<dbReference type="EMBL" id="CP026952">
    <property type="protein sequence ID" value="AWB91146.1"/>
    <property type="molecule type" value="Genomic_DNA"/>
</dbReference>
<dbReference type="AlphaFoldDB" id="A0A2S0WIH8"/>
<keyword evidence="3" id="KW-0472">Membrane</keyword>
<dbReference type="InterPro" id="IPR004474">
    <property type="entry name" value="LytR_CpsA_psr"/>
</dbReference>
<dbReference type="Gene3D" id="3.30.70.2390">
    <property type="match status" value="1"/>
</dbReference>
<evidence type="ECO:0000256" key="1">
    <source>
        <dbReference type="ARBA" id="ARBA00006068"/>
    </source>
</evidence>
<sequence length="473" mass="49810">MVSSPEAPAPEPTPATPPTSRKRVRPRGRRIARAFGIGALALSLVLGVGAAAAYWKFNHNIESKALDDKDHVVTDDTPKGALNVLFIGSDSRKLKTKGYGKEEGQRSDALMLVHFAKNNTRIDAVQIPRDTLTDLPSCDDTGSGAFAGGPQQMINSALAGGPSCSVRAVEQLSGVHINHFVQLDFDGFASMVNALGGVKVCLNQAMVDPDAKLDLPAGEQKLRGKDALALARTRHAVGDGSDIGRLGHQQVVMSSIINQARSAGTLTRPDRLLKFINALTSSITVDDGISSIPKLTSLAKRARAVDDSDIRFVTMPNGTAPTDPNRVVKTADADTIFAAIAKDKKVPVEGSEDDQKATRAALVKILNAAQTDGLATSAQTAMTGLDYTVSGTENAQKPAKKTRIFVDGTPEAMTTADAINRDFGFKAEIVVHTSGMSGVWLILGSDRIAGGVQPNAPKPVKATTRTASESLCA</sequence>
<proteinExistence type="inferred from homology"/>
<dbReference type="Gene3D" id="3.40.630.190">
    <property type="entry name" value="LCP protein"/>
    <property type="match status" value="1"/>
</dbReference>
<dbReference type="Pfam" id="PF03816">
    <property type="entry name" value="LytR_cpsA_psr"/>
    <property type="match status" value="1"/>
</dbReference>
<dbReference type="InterPro" id="IPR027381">
    <property type="entry name" value="LytR/CpsA/Psr_C"/>
</dbReference>
<feature type="region of interest" description="Disordered" evidence="2">
    <location>
        <begin position="1"/>
        <end position="26"/>
    </location>
</feature>
<dbReference type="InterPro" id="IPR050922">
    <property type="entry name" value="LytR/CpsA/Psr_CW_biosynth"/>
</dbReference>
<feature type="compositionally biased region" description="Polar residues" evidence="2">
    <location>
        <begin position="463"/>
        <end position="473"/>
    </location>
</feature>
<keyword evidence="5" id="KW-1185">Reference proteome</keyword>
<dbReference type="PANTHER" id="PTHR33392">
    <property type="entry name" value="POLYISOPRENYL-TEICHOIC ACID--PEPTIDOGLYCAN TEICHOIC ACID TRANSFERASE TAGU"/>
    <property type="match status" value="1"/>
</dbReference>
<accession>A0A2S0WIH8</accession>
<evidence type="ECO:0000256" key="2">
    <source>
        <dbReference type="SAM" id="MobiDB-lite"/>
    </source>
</evidence>
<evidence type="ECO:0000313" key="5">
    <source>
        <dbReference type="Proteomes" id="UP000244384"/>
    </source>
</evidence>
<comment type="similarity">
    <text evidence="1">Belongs to the LytR/CpsA/Psr (LCP) family.</text>
</comment>